<protein>
    <submittedName>
        <fullName evidence="2">Uncharacterized protein</fullName>
    </submittedName>
</protein>
<feature type="region of interest" description="Disordered" evidence="1">
    <location>
        <begin position="25"/>
        <end position="57"/>
    </location>
</feature>
<dbReference type="EMBL" id="JASSZA010000005">
    <property type="protein sequence ID" value="KAK2112528.1"/>
    <property type="molecule type" value="Genomic_DNA"/>
</dbReference>
<organism evidence="2 3">
    <name type="scientific">Saguinus oedipus</name>
    <name type="common">Cotton-top tamarin</name>
    <name type="synonym">Oedipomidas oedipus</name>
    <dbReference type="NCBI Taxonomy" id="9490"/>
    <lineage>
        <taxon>Eukaryota</taxon>
        <taxon>Metazoa</taxon>
        <taxon>Chordata</taxon>
        <taxon>Craniata</taxon>
        <taxon>Vertebrata</taxon>
        <taxon>Euteleostomi</taxon>
        <taxon>Mammalia</taxon>
        <taxon>Eutheria</taxon>
        <taxon>Euarchontoglires</taxon>
        <taxon>Primates</taxon>
        <taxon>Haplorrhini</taxon>
        <taxon>Platyrrhini</taxon>
        <taxon>Cebidae</taxon>
        <taxon>Callitrichinae</taxon>
        <taxon>Saguinus</taxon>
    </lineage>
</organism>
<keyword evidence="3" id="KW-1185">Reference proteome</keyword>
<reference evidence="2 3" key="1">
    <citation type="submission" date="2023-05" db="EMBL/GenBank/DDBJ databases">
        <title>B98-5 Cell Line De Novo Hybrid Assembly: An Optical Mapping Approach.</title>
        <authorList>
            <person name="Kananen K."/>
            <person name="Auerbach J.A."/>
            <person name="Kautto E."/>
            <person name="Blachly J.S."/>
        </authorList>
    </citation>
    <scope>NUCLEOTIDE SEQUENCE [LARGE SCALE GENOMIC DNA]</scope>
    <source>
        <strain evidence="2">B95-8</strain>
        <tissue evidence="2">Cell line</tissue>
    </source>
</reference>
<sequence length="118" mass="12545">MAAALGPPEVIAQLENAAKVLMVRTPRPSDPGIRGSPAGPTTPGLAAHWAGDWPGPPGSLEVEEEVVAWRRILHPTFLLQSSPPSRGCPLPLAAQHPSQAWEYSGVAKRISSPYTLLR</sequence>
<evidence type="ECO:0000313" key="2">
    <source>
        <dbReference type="EMBL" id="KAK2112528.1"/>
    </source>
</evidence>
<gene>
    <name evidence="2" type="ORF">P7K49_012275</name>
</gene>
<accession>A0ABQ9VT09</accession>
<proteinExistence type="predicted"/>
<evidence type="ECO:0000256" key="1">
    <source>
        <dbReference type="SAM" id="MobiDB-lite"/>
    </source>
</evidence>
<comment type="caution">
    <text evidence="2">The sequence shown here is derived from an EMBL/GenBank/DDBJ whole genome shotgun (WGS) entry which is preliminary data.</text>
</comment>
<evidence type="ECO:0000313" key="3">
    <source>
        <dbReference type="Proteomes" id="UP001266305"/>
    </source>
</evidence>
<name>A0ABQ9VT09_SAGOE</name>
<dbReference type="Proteomes" id="UP001266305">
    <property type="component" value="Unassembled WGS sequence"/>
</dbReference>